<keyword evidence="3" id="KW-1185">Reference proteome</keyword>
<gene>
    <name evidence="1" type="ORF">LPB072_10100</name>
    <name evidence="2" type="ORF">LPB72_07270</name>
</gene>
<evidence type="ECO:0000313" key="2">
    <source>
        <dbReference type="EMBL" id="OAD42701.1"/>
    </source>
</evidence>
<dbReference type="OrthoDB" id="9134527at2"/>
<reference evidence="2 3" key="1">
    <citation type="submission" date="2016-02" db="EMBL/GenBank/DDBJ databases">
        <title>Draft genome sequence of Hydrogenophaga sp. LPB0072.</title>
        <authorList>
            <person name="Shin S.-K."/>
            <person name="Yi H."/>
        </authorList>
    </citation>
    <scope>NUCLEOTIDE SEQUENCE [LARGE SCALE GENOMIC DNA]</scope>
    <source>
        <strain evidence="2 3">LPB0072</strain>
    </source>
</reference>
<dbReference type="RefSeq" id="WP_066088049.1">
    <property type="nucleotide sequence ID" value="NZ_CP017476.1"/>
</dbReference>
<dbReference type="Proteomes" id="UP000185657">
    <property type="component" value="Unassembled WGS sequence"/>
</dbReference>
<evidence type="ECO:0000313" key="1">
    <source>
        <dbReference type="EMBL" id="AOW13153.1"/>
    </source>
</evidence>
<dbReference type="AlphaFoldDB" id="A0A162Z0N7"/>
<dbReference type="KEGG" id="hyl:LPB072_10100"/>
<protein>
    <submittedName>
        <fullName evidence="1">Uncharacterized protein</fullName>
    </submittedName>
</protein>
<name>A0A162Z0N7_9BURK</name>
<sequence length="215" mass="24180">MNIESKSHSVPLSTFNIEIHQGQLMAPEDALDIVSEERMRQHVIDEQPWFLFGESPQGMRQKIAEDVPTVIHIWVRGDKVARYLVIAHQTDGLQHRFVLPLYEPKVKSFVASSLLQPCWFSLGDSGDTESVVLPLQLPRTLCIELMTKLQNLSDEERKVALIALRPDIRRFAEIGAFPSLTEGVDLEQVSVSYVPPMEALALELGDLLGATMVKH</sequence>
<dbReference type="Proteomes" id="UP000185680">
    <property type="component" value="Chromosome"/>
</dbReference>
<accession>A0A162Z0N7</accession>
<evidence type="ECO:0000313" key="3">
    <source>
        <dbReference type="Proteomes" id="UP000185657"/>
    </source>
</evidence>
<dbReference type="EMBL" id="CP017476">
    <property type="protein sequence ID" value="AOW13153.1"/>
    <property type="molecule type" value="Genomic_DNA"/>
</dbReference>
<dbReference type="EMBL" id="LVWD01000007">
    <property type="protein sequence ID" value="OAD42701.1"/>
    <property type="molecule type" value="Genomic_DNA"/>
</dbReference>
<reference evidence="1 4" key="2">
    <citation type="submission" date="2016-10" db="EMBL/GenBank/DDBJ databases">
        <title>Hydorgenophaga sp. LPB0072 isolated from gastropod.</title>
        <authorList>
            <person name="Kim E."/>
            <person name="Yi H."/>
        </authorList>
    </citation>
    <scope>NUCLEOTIDE SEQUENCE [LARGE SCALE GENOMIC DNA]</scope>
    <source>
        <strain evidence="1 4">LPB0072</strain>
    </source>
</reference>
<organism evidence="1 4">
    <name type="scientific">Hydrogenophaga crassostreae</name>
    <dbReference type="NCBI Taxonomy" id="1763535"/>
    <lineage>
        <taxon>Bacteria</taxon>
        <taxon>Pseudomonadati</taxon>
        <taxon>Pseudomonadota</taxon>
        <taxon>Betaproteobacteria</taxon>
        <taxon>Burkholderiales</taxon>
        <taxon>Comamonadaceae</taxon>
        <taxon>Hydrogenophaga</taxon>
    </lineage>
</organism>
<proteinExistence type="predicted"/>
<evidence type="ECO:0000313" key="4">
    <source>
        <dbReference type="Proteomes" id="UP000185680"/>
    </source>
</evidence>